<dbReference type="GeneID" id="73321750"/>
<keyword evidence="2" id="KW-1185">Reference proteome</keyword>
<protein>
    <submittedName>
        <fullName evidence="1">Uncharacterized protein</fullName>
    </submittedName>
</protein>
<accession>A0AA37LAI1</accession>
<dbReference type="RefSeq" id="XP_049123117.1">
    <property type="nucleotide sequence ID" value="XM_049267160.1"/>
</dbReference>
<dbReference type="EMBL" id="BQXU01000002">
    <property type="protein sequence ID" value="GKT40767.1"/>
    <property type="molecule type" value="Genomic_DNA"/>
</dbReference>
<comment type="caution">
    <text evidence="1">The sequence shown here is derived from an EMBL/GenBank/DDBJ whole genome shotgun (WGS) entry which is preliminary data.</text>
</comment>
<dbReference type="Proteomes" id="UP001055115">
    <property type="component" value="Unassembled WGS sequence"/>
</dbReference>
<evidence type="ECO:0000313" key="1">
    <source>
        <dbReference type="EMBL" id="GKT40767.1"/>
    </source>
</evidence>
<evidence type="ECO:0000313" key="2">
    <source>
        <dbReference type="Proteomes" id="UP001055115"/>
    </source>
</evidence>
<organism evidence="1 2">
    <name type="scientific">Colletotrichum spaethianum</name>
    <dbReference type="NCBI Taxonomy" id="700344"/>
    <lineage>
        <taxon>Eukaryota</taxon>
        <taxon>Fungi</taxon>
        <taxon>Dikarya</taxon>
        <taxon>Ascomycota</taxon>
        <taxon>Pezizomycotina</taxon>
        <taxon>Sordariomycetes</taxon>
        <taxon>Hypocreomycetidae</taxon>
        <taxon>Glomerellales</taxon>
        <taxon>Glomerellaceae</taxon>
        <taxon>Colletotrichum</taxon>
        <taxon>Colletotrichum spaethianum species complex</taxon>
    </lineage>
</organism>
<sequence>MSIRYNVTSTRPPALSPTPGLATKVASFGSSLAASSALASGSLQLSRRSVQRSPVFWRAESTSDLRI</sequence>
<proteinExistence type="predicted"/>
<dbReference type="AlphaFoldDB" id="A0AA37LAI1"/>
<name>A0AA37LAI1_9PEZI</name>
<reference evidence="1 2" key="1">
    <citation type="submission" date="2022-03" db="EMBL/GenBank/DDBJ databases">
        <title>Genome data of Colletotrichum spp.</title>
        <authorList>
            <person name="Utami Y.D."/>
            <person name="Hiruma K."/>
        </authorList>
    </citation>
    <scope>NUCLEOTIDE SEQUENCE [LARGE SCALE GENOMIC DNA]</scope>
    <source>
        <strain evidence="1 2">MAFF 239500</strain>
    </source>
</reference>
<gene>
    <name evidence="1" type="ORF">ColSpa_00948</name>
</gene>